<proteinExistence type="predicted"/>
<evidence type="ECO:0000256" key="1">
    <source>
        <dbReference type="SAM" id="MobiDB-lite"/>
    </source>
</evidence>
<comment type="caution">
    <text evidence="2">The sequence shown here is derived from an EMBL/GenBank/DDBJ whole genome shotgun (WGS) entry which is preliminary data.</text>
</comment>
<feature type="compositionally biased region" description="Basic and acidic residues" evidence="1">
    <location>
        <begin position="97"/>
        <end position="145"/>
    </location>
</feature>
<name>A0A150Q2J5_SORCE</name>
<dbReference type="AlphaFoldDB" id="A0A150Q2J5"/>
<feature type="region of interest" description="Disordered" evidence="1">
    <location>
        <begin position="80"/>
        <end position="156"/>
    </location>
</feature>
<gene>
    <name evidence="2" type="ORF">BE15_24110</name>
</gene>
<dbReference type="EMBL" id="JEMA01001113">
    <property type="protein sequence ID" value="KYF62237.1"/>
    <property type="molecule type" value="Genomic_DNA"/>
</dbReference>
<evidence type="ECO:0008006" key="4">
    <source>
        <dbReference type="Google" id="ProtNLM"/>
    </source>
</evidence>
<protein>
    <recommendedName>
        <fullName evidence="4">Zinc-finger domain-containing protein</fullName>
    </recommendedName>
</protein>
<organism evidence="2 3">
    <name type="scientific">Sorangium cellulosum</name>
    <name type="common">Polyangium cellulosum</name>
    <dbReference type="NCBI Taxonomy" id="56"/>
    <lineage>
        <taxon>Bacteria</taxon>
        <taxon>Pseudomonadati</taxon>
        <taxon>Myxococcota</taxon>
        <taxon>Polyangia</taxon>
        <taxon>Polyangiales</taxon>
        <taxon>Polyangiaceae</taxon>
        <taxon>Sorangium</taxon>
    </lineage>
</organism>
<evidence type="ECO:0000313" key="3">
    <source>
        <dbReference type="Proteomes" id="UP000075260"/>
    </source>
</evidence>
<evidence type="ECO:0000313" key="2">
    <source>
        <dbReference type="EMBL" id="KYF62237.1"/>
    </source>
</evidence>
<dbReference type="Proteomes" id="UP000075260">
    <property type="component" value="Unassembled WGS sequence"/>
</dbReference>
<sequence length="156" mass="15886">MSATGTGSAGLCGEVEEQLAEVIDGTARPSLYEHIAGCDACRDLRHDAARAAEAAAAAGADFRPADDFAEALLRRIEAARPSEGATSGAVLRAVPEAGHREATDDARRGEATADARHGEAAADARDSDVRAGEAIDDARDSDVRAGEATADARTGG</sequence>
<accession>A0A150Q2J5</accession>
<reference evidence="2 3" key="1">
    <citation type="submission" date="2014-02" db="EMBL/GenBank/DDBJ databases">
        <title>The small core and large imbalanced accessory genome model reveals a collaborative survival strategy of Sorangium cellulosum strains in nature.</title>
        <authorList>
            <person name="Han K."/>
            <person name="Peng R."/>
            <person name="Blom J."/>
            <person name="Li Y.-Z."/>
        </authorList>
    </citation>
    <scope>NUCLEOTIDE SEQUENCE [LARGE SCALE GENOMIC DNA]</scope>
    <source>
        <strain evidence="2 3">So0008-312</strain>
    </source>
</reference>